<dbReference type="Gene3D" id="3.40.50.720">
    <property type="entry name" value="NAD(P)-binding Rossmann-like Domain"/>
    <property type="match status" value="1"/>
</dbReference>
<evidence type="ECO:0000256" key="6">
    <source>
        <dbReference type="ARBA" id="ARBA00023027"/>
    </source>
</evidence>
<evidence type="ECO:0000256" key="2">
    <source>
        <dbReference type="ARBA" id="ARBA00008072"/>
    </source>
</evidence>
<comment type="cofactor">
    <cofactor evidence="1 7">
        <name>Zn(2+)</name>
        <dbReference type="ChEBI" id="CHEBI:29105"/>
    </cofactor>
</comment>
<dbReference type="InterPro" id="IPR036291">
    <property type="entry name" value="NAD(P)-bd_dom_sf"/>
</dbReference>
<evidence type="ECO:0000259" key="8">
    <source>
        <dbReference type="SMART" id="SM00829"/>
    </source>
</evidence>
<dbReference type="CDD" id="cd08297">
    <property type="entry name" value="CAD3"/>
    <property type="match status" value="1"/>
</dbReference>
<protein>
    <recommendedName>
        <fullName evidence="8">Enoyl reductase (ER) domain-containing protein</fullName>
    </recommendedName>
</protein>
<dbReference type="GO" id="GO:0005737">
    <property type="term" value="C:cytoplasm"/>
    <property type="evidence" value="ECO:0007669"/>
    <property type="project" value="TreeGrafter"/>
</dbReference>
<organism evidence="9 10">
    <name type="scientific">Penicillium atrosanguineum</name>
    <dbReference type="NCBI Taxonomy" id="1132637"/>
    <lineage>
        <taxon>Eukaryota</taxon>
        <taxon>Fungi</taxon>
        <taxon>Dikarya</taxon>
        <taxon>Ascomycota</taxon>
        <taxon>Pezizomycotina</taxon>
        <taxon>Eurotiomycetes</taxon>
        <taxon>Eurotiomycetidae</taxon>
        <taxon>Eurotiales</taxon>
        <taxon>Aspergillaceae</taxon>
        <taxon>Penicillium</taxon>
    </lineage>
</organism>
<evidence type="ECO:0000256" key="5">
    <source>
        <dbReference type="ARBA" id="ARBA00023002"/>
    </source>
</evidence>
<dbReference type="SMART" id="SM00829">
    <property type="entry name" value="PKS_ER"/>
    <property type="match status" value="1"/>
</dbReference>
<keyword evidence="5" id="KW-0560">Oxidoreductase</keyword>
<keyword evidence="10" id="KW-1185">Reference proteome</keyword>
<evidence type="ECO:0000313" key="9">
    <source>
        <dbReference type="EMBL" id="KAJ5310998.1"/>
    </source>
</evidence>
<dbReference type="Pfam" id="PF08240">
    <property type="entry name" value="ADH_N"/>
    <property type="match status" value="1"/>
</dbReference>
<dbReference type="PROSITE" id="PS00059">
    <property type="entry name" value="ADH_ZINC"/>
    <property type="match status" value="1"/>
</dbReference>
<comment type="similarity">
    <text evidence="2 7">Belongs to the zinc-containing alcohol dehydrogenase family.</text>
</comment>
<dbReference type="InterPro" id="IPR020843">
    <property type="entry name" value="ER"/>
</dbReference>
<dbReference type="PANTHER" id="PTHR42940">
    <property type="entry name" value="ALCOHOL DEHYDROGENASE 1-RELATED"/>
    <property type="match status" value="1"/>
</dbReference>
<reference evidence="9" key="1">
    <citation type="submission" date="2022-12" db="EMBL/GenBank/DDBJ databases">
        <authorList>
            <person name="Petersen C."/>
        </authorList>
    </citation>
    <scope>NUCLEOTIDE SEQUENCE</scope>
    <source>
        <strain evidence="9">IBT 21472</strain>
    </source>
</reference>
<feature type="domain" description="Enoyl reductase (ER)" evidence="8">
    <location>
        <begin position="18"/>
        <end position="348"/>
    </location>
</feature>
<dbReference type="Pfam" id="PF00107">
    <property type="entry name" value="ADH_zinc_N"/>
    <property type="match status" value="1"/>
</dbReference>
<evidence type="ECO:0000256" key="3">
    <source>
        <dbReference type="ARBA" id="ARBA00022723"/>
    </source>
</evidence>
<dbReference type="SUPFAM" id="SSF51735">
    <property type="entry name" value="NAD(P)-binding Rossmann-fold domains"/>
    <property type="match status" value="1"/>
</dbReference>
<dbReference type="OrthoDB" id="1879366at2759"/>
<keyword evidence="6" id="KW-0520">NAD</keyword>
<evidence type="ECO:0000313" key="10">
    <source>
        <dbReference type="Proteomes" id="UP001147746"/>
    </source>
</evidence>
<name>A0A9W9HD47_9EURO</name>
<dbReference type="GO" id="GO:0004022">
    <property type="term" value="F:alcohol dehydrogenase (NAD+) activity"/>
    <property type="evidence" value="ECO:0007669"/>
    <property type="project" value="TreeGrafter"/>
</dbReference>
<evidence type="ECO:0000256" key="4">
    <source>
        <dbReference type="ARBA" id="ARBA00022833"/>
    </source>
</evidence>
<dbReference type="Gene3D" id="3.90.180.10">
    <property type="entry name" value="Medium-chain alcohol dehydrogenases, catalytic domain"/>
    <property type="match status" value="1"/>
</dbReference>
<gene>
    <name evidence="9" type="ORF">N7476_006858</name>
</gene>
<keyword evidence="3 7" id="KW-0479">Metal-binding</keyword>
<evidence type="ECO:0000256" key="1">
    <source>
        <dbReference type="ARBA" id="ARBA00001947"/>
    </source>
</evidence>
<dbReference type="SUPFAM" id="SSF50129">
    <property type="entry name" value="GroES-like"/>
    <property type="match status" value="1"/>
</dbReference>
<dbReference type="GO" id="GO:0008270">
    <property type="term" value="F:zinc ion binding"/>
    <property type="evidence" value="ECO:0007669"/>
    <property type="project" value="InterPro"/>
</dbReference>
<evidence type="ECO:0000256" key="7">
    <source>
        <dbReference type="RuleBase" id="RU361277"/>
    </source>
</evidence>
<sequence length="352" mass="37146">MSQLIPHSQQAAVVQNPGESYKVVLQHDIPVGNPGPDEILVKLHCTGICHSEVRAVLAWGAYNSIIGHEGIGTVVQTGDNVSASLLGKRVGIKWLYNACTECSVCQRGFANNCAKQLNTSRHVPGTLQQYAVADAKFISMIPEGVSDEVAAPLLCAGLTMAGALGHLDNELQPGDWVVISGSGGGLGHIGVQLAARVKKLRVIAVDSGDAKRKLSLESGAEVFIDFKTEDVVARVLELTGEGAHATVVVPGTKEAFKTASTLVRNMGHIICVGLPRNDIELPISATLCAARALTIKGSSVGTEEQMAELLQLALEGVITPAIEVFDFEEAPNLINKIMDDAIIGRAVVRIPN</sequence>
<dbReference type="InterPro" id="IPR013149">
    <property type="entry name" value="ADH-like_C"/>
</dbReference>
<dbReference type="EMBL" id="JAPZBO010000007">
    <property type="protein sequence ID" value="KAJ5310998.1"/>
    <property type="molecule type" value="Genomic_DNA"/>
</dbReference>
<dbReference type="Proteomes" id="UP001147746">
    <property type="component" value="Unassembled WGS sequence"/>
</dbReference>
<proteinExistence type="inferred from homology"/>
<dbReference type="AlphaFoldDB" id="A0A9W9HD47"/>
<dbReference type="InterPro" id="IPR011032">
    <property type="entry name" value="GroES-like_sf"/>
</dbReference>
<comment type="caution">
    <text evidence="9">The sequence shown here is derived from an EMBL/GenBank/DDBJ whole genome shotgun (WGS) entry which is preliminary data.</text>
</comment>
<dbReference type="InterPro" id="IPR002328">
    <property type="entry name" value="ADH_Zn_CS"/>
</dbReference>
<dbReference type="FunFam" id="3.40.50.720:FF:000039">
    <property type="entry name" value="Alcohol dehydrogenase AdhP"/>
    <property type="match status" value="1"/>
</dbReference>
<dbReference type="InterPro" id="IPR013154">
    <property type="entry name" value="ADH-like_N"/>
</dbReference>
<dbReference type="PANTHER" id="PTHR42940:SF2">
    <property type="entry name" value="DEHYDROGENASE FAMILY OXIDOREDUCTASE, PUTATIVE (JCVI)-RELATED"/>
    <property type="match status" value="1"/>
</dbReference>
<keyword evidence="4 7" id="KW-0862">Zinc</keyword>
<accession>A0A9W9HD47</accession>
<reference evidence="9" key="2">
    <citation type="journal article" date="2023" name="IMA Fungus">
        <title>Comparative genomic study of the Penicillium genus elucidates a diverse pangenome and 15 lateral gene transfer events.</title>
        <authorList>
            <person name="Petersen C."/>
            <person name="Sorensen T."/>
            <person name="Nielsen M.R."/>
            <person name="Sondergaard T.E."/>
            <person name="Sorensen J.L."/>
            <person name="Fitzpatrick D.A."/>
            <person name="Frisvad J.C."/>
            <person name="Nielsen K.L."/>
        </authorList>
    </citation>
    <scope>NUCLEOTIDE SEQUENCE</scope>
    <source>
        <strain evidence="9">IBT 21472</strain>
    </source>
</reference>